<feature type="region of interest" description="Disordered" evidence="3">
    <location>
        <begin position="195"/>
        <end position="214"/>
    </location>
</feature>
<dbReference type="SMART" id="SM00369">
    <property type="entry name" value="LRR_TYP"/>
    <property type="match status" value="3"/>
</dbReference>
<dbReference type="InterPro" id="IPR050216">
    <property type="entry name" value="LRR_domain-containing"/>
</dbReference>
<name>A0A8D0GIT9_SPHPU</name>
<accession>A0A8D0GIT9</accession>
<dbReference type="Ensembl" id="ENSSPUT00000007977.1">
    <property type="protein sequence ID" value="ENSSPUP00000007488.1"/>
    <property type="gene ID" value="ENSSPUG00000005781.1"/>
</dbReference>
<dbReference type="Gene3D" id="3.80.10.10">
    <property type="entry name" value="Ribonuclease Inhibitor"/>
    <property type="match status" value="1"/>
</dbReference>
<sequence>MEEKHPSIESHGSCDNLETEQYKTRNLSDPSSAHFVRKAVEDILCTPLKALDLSRKNLQYLSEEIYKFHNLKHLHLEGNALSIIPKDFFQKLPNLVWLDLRYNKIKALPSGIGYHKQLKTLLLEKNPIKRLPVELGYLSSLTALNLRHCPLEFPPHDVVQKGLPSILYFLRTSDNENDVDLEPSAQGRYTCCPLPGGQQSGGSRHGGETGQDPCGAGAPYMPPVEKLNLTDLVRSSLDLSDEWPNGEEILRFQKLREEIIKDEQEEFLANKDLSRPTHCTKSTFNFKSSLKNIFPEISSYDLMIQAKRSEEFRLAALKEMKEKQALIEQRRKQVFIILLAISVAFLLLCFITLSFPLLTNDLSAICKKKKALIWRETVDY</sequence>
<dbReference type="GO" id="GO:0005737">
    <property type="term" value="C:cytoplasm"/>
    <property type="evidence" value="ECO:0007669"/>
    <property type="project" value="TreeGrafter"/>
</dbReference>
<evidence type="ECO:0000256" key="2">
    <source>
        <dbReference type="ARBA" id="ARBA00022737"/>
    </source>
</evidence>
<dbReference type="Proteomes" id="UP000694392">
    <property type="component" value="Unplaced"/>
</dbReference>
<dbReference type="Pfam" id="PF13855">
    <property type="entry name" value="LRR_8"/>
    <property type="match status" value="1"/>
</dbReference>
<dbReference type="AlphaFoldDB" id="A0A8D0GIT9"/>
<organism evidence="5 6">
    <name type="scientific">Sphenodon punctatus</name>
    <name type="common">Tuatara</name>
    <name type="synonym">Hatteria punctata</name>
    <dbReference type="NCBI Taxonomy" id="8508"/>
    <lineage>
        <taxon>Eukaryota</taxon>
        <taxon>Metazoa</taxon>
        <taxon>Chordata</taxon>
        <taxon>Craniata</taxon>
        <taxon>Vertebrata</taxon>
        <taxon>Euteleostomi</taxon>
        <taxon>Lepidosauria</taxon>
        <taxon>Sphenodontia</taxon>
        <taxon>Sphenodontidae</taxon>
        <taxon>Sphenodon</taxon>
    </lineage>
</organism>
<keyword evidence="2" id="KW-0677">Repeat</keyword>
<dbReference type="InterPro" id="IPR003591">
    <property type="entry name" value="Leu-rich_rpt_typical-subtyp"/>
</dbReference>
<dbReference type="PANTHER" id="PTHR48051">
    <property type="match status" value="1"/>
</dbReference>
<protein>
    <submittedName>
        <fullName evidence="5">Leucine rich repeat containing 27</fullName>
    </submittedName>
</protein>
<evidence type="ECO:0000313" key="5">
    <source>
        <dbReference type="Ensembl" id="ENSSPUP00000007488.1"/>
    </source>
</evidence>
<keyword evidence="6" id="KW-1185">Reference proteome</keyword>
<gene>
    <name evidence="5" type="primary">LRRC27</name>
</gene>
<evidence type="ECO:0000256" key="3">
    <source>
        <dbReference type="SAM" id="MobiDB-lite"/>
    </source>
</evidence>
<keyword evidence="1" id="KW-0433">Leucine-rich repeat</keyword>
<evidence type="ECO:0000256" key="1">
    <source>
        <dbReference type="ARBA" id="ARBA00022614"/>
    </source>
</evidence>
<feature type="transmembrane region" description="Helical" evidence="4">
    <location>
        <begin position="334"/>
        <end position="358"/>
    </location>
</feature>
<keyword evidence="4" id="KW-0472">Membrane</keyword>
<reference evidence="5" key="2">
    <citation type="submission" date="2025-09" db="UniProtKB">
        <authorList>
            <consortium name="Ensembl"/>
        </authorList>
    </citation>
    <scope>IDENTIFICATION</scope>
</reference>
<dbReference type="InterPro" id="IPR032675">
    <property type="entry name" value="LRR_dom_sf"/>
</dbReference>
<evidence type="ECO:0000256" key="4">
    <source>
        <dbReference type="SAM" id="Phobius"/>
    </source>
</evidence>
<dbReference type="PANTHER" id="PTHR48051:SF35">
    <property type="entry name" value="LEUCINE-RICH REPEAT-CONTAINING PROTEIN 27"/>
    <property type="match status" value="1"/>
</dbReference>
<dbReference type="OMA" id="MIPKDFF"/>
<evidence type="ECO:0000313" key="6">
    <source>
        <dbReference type="Proteomes" id="UP000694392"/>
    </source>
</evidence>
<proteinExistence type="predicted"/>
<keyword evidence="4" id="KW-0812">Transmembrane</keyword>
<dbReference type="InterPro" id="IPR001611">
    <property type="entry name" value="Leu-rich_rpt"/>
</dbReference>
<keyword evidence="4" id="KW-1133">Transmembrane helix</keyword>
<dbReference type="SUPFAM" id="SSF52058">
    <property type="entry name" value="L domain-like"/>
    <property type="match status" value="1"/>
</dbReference>
<dbReference type="GeneTree" id="ENSGT00390000007203"/>
<reference evidence="5" key="1">
    <citation type="submission" date="2025-08" db="UniProtKB">
        <authorList>
            <consortium name="Ensembl"/>
        </authorList>
    </citation>
    <scope>IDENTIFICATION</scope>
</reference>